<organism evidence="1 2">
    <name type="scientific">Cylicocyclus nassatus</name>
    <name type="common">Nematode worm</name>
    <dbReference type="NCBI Taxonomy" id="53992"/>
    <lineage>
        <taxon>Eukaryota</taxon>
        <taxon>Metazoa</taxon>
        <taxon>Ecdysozoa</taxon>
        <taxon>Nematoda</taxon>
        <taxon>Chromadorea</taxon>
        <taxon>Rhabditida</taxon>
        <taxon>Rhabditina</taxon>
        <taxon>Rhabditomorpha</taxon>
        <taxon>Strongyloidea</taxon>
        <taxon>Strongylidae</taxon>
        <taxon>Cylicocyclus</taxon>
    </lineage>
</organism>
<accession>A0AA36GIG0</accession>
<reference evidence="1" key="1">
    <citation type="submission" date="2023-07" db="EMBL/GenBank/DDBJ databases">
        <authorList>
            <consortium name="CYATHOMIX"/>
        </authorList>
    </citation>
    <scope>NUCLEOTIDE SEQUENCE</scope>
    <source>
        <strain evidence="1">N/A</strain>
    </source>
</reference>
<dbReference type="EMBL" id="CATQJL010000001">
    <property type="protein sequence ID" value="CAJ0589851.1"/>
    <property type="molecule type" value="Genomic_DNA"/>
</dbReference>
<protein>
    <submittedName>
        <fullName evidence="1">Uncharacterized protein</fullName>
    </submittedName>
</protein>
<keyword evidence="2" id="KW-1185">Reference proteome</keyword>
<evidence type="ECO:0000313" key="1">
    <source>
        <dbReference type="EMBL" id="CAJ0589851.1"/>
    </source>
</evidence>
<gene>
    <name evidence="1" type="ORF">CYNAS_LOCUS1834</name>
</gene>
<dbReference type="Proteomes" id="UP001176961">
    <property type="component" value="Unassembled WGS sequence"/>
</dbReference>
<sequence>MASLFFNVLPQRQRNVRYQRIHPSSVFQQNYRIFYSKYRFRREDVKKIVRMLELLLPDAGLEPWEISKEDQALITLRYLATNSHQTIIADCFGVCQKANIPSPPCFPLPDMAPS</sequence>
<evidence type="ECO:0000313" key="2">
    <source>
        <dbReference type="Proteomes" id="UP001176961"/>
    </source>
</evidence>
<comment type="caution">
    <text evidence="1">The sequence shown here is derived from an EMBL/GenBank/DDBJ whole genome shotgun (WGS) entry which is preliminary data.</text>
</comment>
<dbReference type="AlphaFoldDB" id="A0AA36GIG0"/>
<name>A0AA36GIG0_CYLNA</name>
<proteinExistence type="predicted"/>